<accession>A0A1Z4N0L7</accession>
<gene>
    <name evidence="1" type="ORF">NIES37_32420</name>
</gene>
<keyword evidence="2" id="KW-1185">Reference proteome</keyword>
<name>A0A1Z4N0L7_9CYAN</name>
<dbReference type="AlphaFoldDB" id="A0A1Z4N0L7"/>
<proteinExistence type="predicted"/>
<dbReference type="RefSeq" id="WP_096577258.1">
    <property type="nucleotide sequence ID" value="NZ_CAWNJS010000001.1"/>
</dbReference>
<dbReference type="KEGG" id="ttq:NIES37_32420"/>
<protein>
    <submittedName>
        <fullName evidence="1">Uncharacterized protein</fullName>
    </submittedName>
</protein>
<organism evidence="1 2">
    <name type="scientific">Tolypothrix tenuis PCC 7101</name>
    <dbReference type="NCBI Taxonomy" id="231146"/>
    <lineage>
        <taxon>Bacteria</taxon>
        <taxon>Bacillati</taxon>
        <taxon>Cyanobacteriota</taxon>
        <taxon>Cyanophyceae</taxon>
        <taxon>Nostocales</taxon>
        <taxon>Tolypothrichaceae</taxon>
        <taxon>Tolypothrix</taxon>
    </lineage>
</organism>
<sequence>MPKNRLTKPNSQPDPFVQKFFARIPPQTAATFTPVQLAELKRVFENRVSRNHAVDMRLSIPFFKKRFYLVFLLGREKRIKQRV</sequence>
<evidence type="ECO:0000313" key="2">
    <source>
        <dbReference type="Proteomes" id="UP000218785"/>
    </source>
</evidence>
<dbReference type="Proteomes" id="UP000218785">
    <property type="component" value="Chromosome"/>
</dbReference>
<reference evidence="1 2" key="1">
    <citation type="submission" date="2017-06" db="EMBL/GenBank/DDBJ databases">
        <title>Genome sequencing of cyanobaciteial culture collection at National Institute for Environmental Studies (NIES).</title>
        <authorList>
            <person name="Hirose Y."/>
            <person name="Shimura Y."/>
            <person name="Fujisawa T."/>
            <person name="Nakamura Y."/>
            <person name="Kawachi M."/>
        </authorList>
    </citation>
    <scope>NUCLEOTIDE SEQUENCE [LARGE SCALE GENOMIC DNA]</scope>
    <source>
        <strain evidence="1 2">NIES-37</strain>
    </source>
</reference>
<evidence type="ECO:0000313" key="1">
    <source>
        <dbReference type="EMBL" id="BAY99263.1"/>
    </source>
</evidence>
<dbReference type="EMBL" id="AP018248">
    <property type="protein sequence ID" value="BAY99263.1"/>
    <property type="molecule type" value="Genomic_DNA"/>
</dbReference>